<dbReference type="Gene3D" id="1.20.1290.10">
    <property type="entry name" value="AhpD-like"/>
    <property type="match status" value="1"/>
</dbReference>
<dbReference type="EMBL" id="MWQN01000001">
    <property type="protein sequence ID" value="OPC82563.1"/>
    <property type="molecule type" value="Genomic_DNA"/>
</dbReference>
<dbReference type="InterPro" id="IPR003779">
    <property type="entry name" value="CMD-like"/>
</dbReference>
<protein>
    <recommendedName>
        <fullName evidence="6">Alkyl hydroperoxide reductase AhpD</fullName>
        <ecNumber evidence="6">1.11.1.28</ecNumber>
    </recommendedName>
    <alternativeName>
        <fullName evidence="6">Alkylhydroperoxidase AhpD</fullName>
    </alternativeName>
</protein>
<dbReference type="HAMAP" id="MF_01676">
    <property type="entry name" value="AhpD"/>
    <property type="match status" value="1"/>
</dbReference>
<dbReference type="NCBIfam" id="TIGR00777">
    <property type="entry name" value="ahpD"/>
    <property type="match status" value="1"/>
</dbReference>
<keyword evidence="2 6" id="KW-0049">Antioxidant</keyword>
<dbReference type="InterPro" id="IPR004674">
    <property type="entry name" value="AhpD"/>
</dbReference>
<accession>A0A1T3P0E7</accession>
<dbReference type="eggNOG" id="COG2128">
    <property type="taxonomic scope" value="Bacteria"/>
</dbReference>
<feature type="disulfide bond" description="Interchain (with AhpC); in linked form" evidence="6">
    <location>
        <position position="134"/>
    </location>
</feature>
<feature type="active site" description="Proton donor" evidence="6">
    <location>
        <position position="131"/>
    </location>
</feature>
<dbReference type="GO" id="GO:0032843">
    <property type="term" value="F:hydroperoxide reductase activity"/>
    <property type="evidence" value="ECO:0007669"/>
    <property type="project" value="InterPro"/>
</dbReference>
<feature type="disulfide bond" evidence="6">
    <location>
        <begin position="131"/>
        <end position="134"/>
    </location>
</feature>
<dbReference type="RefSeq" id="WP_078976831.1">
    <property type="nucleotide sequence ID" value="NZ_MWQN01000001.1"/>
</dbReference>
<comment type="catalytic activity">
    <reaction evidence="6">
        <text>N(6)-[(R)-dihydrolipoyl]-L-lysyl-[lipoyl-carrier protein] + a hydroperoxide = N(6)-[(R)-lipoyl]-L-lysyl-[lipoyl-carrier protein] + an alcohol + H2O</text>
        <dbReference type="Rhea" id="RHEA:62636"/>
        <dbReference type="Rhea" id="RHEA-COMP:10502"/>
        <dbReference type="Rhea" id="RHEA-COMP:16355"/>
        <dbReference type="ChEBI" id="CHEBI:15377"/>
        <dbReference type="ChEBI" id="CHEBI:30879"/>
        <dbReference type="ChEBI" id="CHEBI:35924"/>
        <dbReference type="ChEBI" id="CHEBI:83099"/>
        <dbReference type="ChEBI" id="CHEBI:83100"/>
        <dbReference type="EC" id="1.11.1.28"/>
    </reaction>
</comment>
<dbReference type="Proteomes" id="UP000190037">
    <property type="component" value="Unassembled WGS sequence"/>
</dbReference>
<keyword evidence="3 6" id="KW-0560">Oxidoreductase</keyword>
<feature type="active site" description="Cysteine sulfenic acid (-SOH) intermediate" evidence="6">
    <location>
        <position position="134"/>
    </location>
</feature>
<proteinExistence type="inferred from homology"/>
<evidence type="ECO:0000256" key="1">
    <source>
        <dbReference type="ARBA" id="ARBA00022559"/>
    </source>
</evidence>
<evidence type="ECO:0000313" key="9">
    <source>
        <dbReference type="Proteomes" id="UP000190037"/>
    </source>
</evidence>
<dbReference type="GO" id="GO:0045454">
    <property type="term" value="P:cell redox homeostasis"/>
    <property type="evidence" value="ECO:0007669"/>
    <property type="project" value="TreeGrafter"/>
</dbReference>
<evidence type="ECO:0000256" key="2">
    <source>
        <dbReference type="ARBA" id="ARBA00022862"/>
    </source>
</evidence>
<comment type="similarity">
    <text evidence="6">Belongs to the AhpD family.</text>
</comment>
<comment type="subunit">
    <text evidence="6">Homotrimer.</text>
</comment>
<dbReference type="OrthoDB" id="9801997at2"/>
<evidence type="ECO:0000256" key="4">
    <source>
        <dbReference type="ARBA" id="ARBA00023157"/>
    </source>
</evidence>
<dbReference type="STRING" id="159449.B4N89_17910"/>
<keyword evidence="4 6" id="KW-1015">Disulfide bond</keyword>
<dbReference type="Pfam" id="PF02627">
    <property type="entry name" value="CMD"/>
    <property type="match status" value="1"/>
</dbReference>
<evidence type="ECO:0000313" key="8">
    <source>
        <dbReference type="EMBL" id="OPC82563.1"/>
    </source>
</evidence>
<comment type="caution">
    <text evidence="8">The sequence shown here is derived from an EMBL/GenBank/DDBJ whole genome shotgun (WGS) entry which is preliminary data.</text>
</comment>
<dbReference type="SUPFAM" id="SSF69118">
    <property type="entry name" value="AhpD-like"/>
    <property type="match status" value="1"/>
</dbReference>
<evidence type="ECO:0000256" key="6">
    <source>
        <dbReference type="HAMAP-Rule" id="MF_01676"/>
    </source>
</evidence>
<keyword evidence="1 6" id="KW-0575">Peroxidase</keyword>
<dbReference type="EC" id="1.11.1.28" evidence="6"/>
<name>A0A1T3P0E7_9ACTN</name>
<dbReference type="PANTHER" id="PTHR33930:SF7">
    <property type="entry name" value="ALKYL HYDROPEROXIDE REDUCTASE AHPD"/>
    <property type="match status" value="1"/>
</dbReference>
<keyword evidence="9" id="KW-1185">Reference proteome</keyword>
<dbReference type="InterPro" id="IPR004675">
    <property type="entry name" value="AhpD_core"/>
</dbReference>
<dbReference type="AlphaFoldDB" id="A0A1T3P0E7"/>
<dbReference type="GO" id="GO:0051920">
    <property type="term" value="F:peroxiredoxin activity"/>
    <property type="evidence" value="ECO:0007669"/>
    <property type="project" value="InterPro"/>
</dbReference>
<gene>
    <name evidence="6" type="primary">ahpD</name>
    <name evidence="8" type="ORF">B4N89_17910</name>
</gene>
<evidence type="ECO:0000259" key="7">
    <source>
        <dbReference type="Pfam" id="PF02627"/>
    </source>
</evidence>
<dbReference type="NCBIfam" id="TIGR00778">
    <property type="entry name" value="ahpD_dom"/>
    <property type="match status" value="1"/>
</dbReference>
<comment type="function">
    <text evidence="6">Antioxidant protein with alkyl hydroperoxidase activity. Required for the reduction of the AhpC active site cysteine residues and for the regeneration of the AhpC enzyme activity.</text>
</comment>
<organism evidence="8 9">
    <name type="scientific">Embleya scabrispora</name>
    <dbReference type="NCBI Taxonomy" id="159449"/>
    <lineage>
        <taxon>Bacteria</taxon>
        <taxon>Bacillati</taxon>
        <taxon>Actinomycetota</taxon>
        <taxon>Actinomycetes</taxon>
        <taxon>Kitasatosporales</taxon>
        <taxon>Streptomycetaceae</taxon>
        <taxon>Embleya</taxon>
    </lineage>
</organism>
<feature type="domain" description="Carboxymuconolactone decarboxylase-like" evidence="7">
    <location>
        <begin position="94"/>
        <end position="166"/>
    </location>
</feature>
<reference evidence="8 9" key="1">
    <citation type="submission" date="2017-03" db="EMBL/GenBank/DDBJ databases">
        <title>Draft genome sequence of Streptomyces scabrisporus NF3, endophyte isolated from Amphipterygium adstringens.</title>
        <authorList>
            <person name="Vazquez M."/>
            <person name="Ceapa C.D."/>
            <person name="Rodriguez Luna D."/>
            <person name="Sanchez Esquivel S."/>
        </authorList>
    </citation>
    <scope>NUCLEOTIDE SEQUENCE [LARGE SCALE GENOMIC DNA]</scope>
    <source>
        <strain evidence="8 9">NF3</strain>
    </source>
</reference>
<sequence length="174" mass="18791">MGLDVLKAALPEYAKDLKLNLGSVVGNSKLQEQTLWGTVLVSAIATRSPKVLAELEPEAKSRLSEEAYNAAKAAAAVMAMNNVYYRSMHLIGDPEYGNLRAGLRMNIMANPGAPKADFELWSLAVSAINGCGRCLESHEQVLRKENMPRETIQEAIKIAAVIHAVGVTLESEQG</sequence>
<dbReference type="PANTHER" id="PTHR33930">
    <property type="entry name" value="ALKYL HYDROPEROXIDE REDUCTASE AHPD"/>
    <property type="match status" value="1"/>
</dbReference>
<evidence type="ECO:0000256" key="5">
    <source>
        <dbReference type="ARBA" id="ARBA00023284"/>
    </source>
</evidence>
<evidence type="ECO:0000256" key="3">
    <source>
        <dbReference type="ARBA" id="ARBA00023002"/>
    </source>
</evidence>
<dbReference type="GO" id="GO:0006979">
    <property type="term" value="P:response to oxidative stress"/>
    <property type="evidence" value="ECO:0007669"/>
    <property type="project" value="InterPro"/>
</dbReference>
<dbReference type="GO" id="GO:0015036">
    <property type="term" value="F:disulfide oxidoreductase activity"/>
    <property type="evidence" value="ECO:0007669"/>
    <property type="project" value="TreeGrafter"/>
</dbReference>
<keyword evidence="5 6" id="KW-0676">Redox-active center</keyword>
<dbReference type="InterPro" id="IPR029032">
    <property type="entry name" value="AhpD-like"/>
</dbReference>